<dbReference type="Gene3D" id="1.10.357.10">
    <property type="entry name" value="Tetracycline Repressor, domain 2"/>
    <property type="match status" value="1"/>
</dbReference>
<evidence type="ECO:0000313" key="1">
    <source>
        <dbReference type="EMBL" id="SFF84015.1"/>
    </source>
</evidence>
<proteinExistence type="predicted"/>
<protein>
    <recommendedName>
        <fullName evidence="3">Transcriptional regulator, TetR family</fullName>
    </recommendedName>
</protein>
<accession>A0A1I2LXM7</accession>
<sequence>MKQKVSHEDMDQTLRQLEKDYIEALDRNQSTSVEDFIDQFLKDSWEYNHQNMENIKLVMKRYSQGDIYSSKFSGAFIEMVAHLQEKLASLDGDNHYPLVHSQLGASVLVAIVDGLVVQLYTGMYQVEDLQDYSSQFKQVILRALSTPTV</sequence>
<dbReference type="AlphaFoldDB" id="A0A1I2LXM7"/>
<evidence type="ECO:0000313" key="2">
    <source>
        <dbReference type="Proteomes" id="UP000198897"/>
    </source>
</evidence>
<dbReference type="Proteomes" id="UP000198897">
    <property type="component" value="Unassembled WGS sequence"/>
</dbReference>
<gene>
    <name evidence="1" type="ORF">SAMN05216353_110115</name>
</gene>
<reference evidence="2" key="1">
    <citation type="submission" date="2016-10" db="EMBL/GenBank/DDBJ databases">
        <authorList>
            <person name="Varghese N."/>
            <person name="Submissions S."/>
        </authorList>
    </citation>
    <scope>NUCLEOTIDE SEQUENCE [LARGE SCALE GENOMIC DNA]</scope>
    <source>
        <strain evidence="2">FP5</strain>
    </source>
</reference>
<name>A0A1I2LXM7_9BACI</name>
<dbReference type="OrthoDB" id="2856216at2"/>
<keyword evidence="2" id="KW-1185">Reference proteome</keyword>
<evidence type="ECO:0008006" key="3">
    <source>
        <dbReference type="Google" id="ProtNLM"/>
    </source>
</evidence>
<dbReference type="RefSeq" id="WP_089751580.1">
    <property type="nucleotide sequence ID" value="NZ_FOOG01000010.1"/>
</dbReference>
<dbReference type="EMBL" id="FOOG01000010">
    <property type="protein sequence ID" value="SFF84015.1"/>
    <property type="molecule type" value="Genomic_DNA"/>
</dbReference>
<organism evidence="1 2">
    <name type="scientific">Halobacillus alkaliphilus</name>
    <dbReference type="NCBI Taxonomy" id="396056"/>
    <lineage>
        <taxon>Bacteria</taxon>
        <taxon>Bacillati</taxon>
        <taxon>Bacillota</taxon>
        <taxon>Bacilli</taxon>
        <taxon>Bacillales</taxon>
        <taxon>Bacillaceae</taxon>
        <taxon>Halobacillus</taxon>
    </lineage>
</organism>